<dbReference type="GO" id="GO:0015221">
    <property type="term" value="F:lipopolysaccharide transmembrane transporter activity"/>
    <property type="evidence" value="ECO:0007669"/>
    <property type="project" value="InterPro"/>
</dbReference>
<evidence type="ECO:0000256" key="4">
    <source>
        <dbReference type="ARBA" id="ARBA00022989"/>
    </source>
</evidence>
<keyword evidence="2" id="KW-0997">Cell inner membrane</keyword>
<proteinExistence type="predicted"/>
<evidence type="ECO:0000313" key="6">
    <source>
        <dbReference type="EMBL" id="BCL62689.1"/>
    </source>
</evidence>
<keyword evidence="3" id="KW-0812">Transmembrane</keyword>
<keyword evidence="1" id="KW-1003">Cell membrane</keyword>
<gene>
    <name evidence="6" type="ORF">DGMP_33820</name>
</gene>
<keyword evidence="5" id="KW-0472">Membrane</keyword>
<evidence type="ECO:0008006" key="8">
    <source>
        <dbReference type="Google" id="ProtNLM"/>
    </source>
</evidence>
<dbReference type="GO" id="GO:0005886">
    <property type="term" value="C:plasma membrane"/>
    <property type="evidence" value="ECO:0007669"/>
    <property type="project" value="InterPro"/>
</dbReference>
<dbReference type="GO" id="GO:0017089">
    <property type="term" value="F:glycolipid transfer activity"/>
    <property type="evidence" value="ECO:0007669"/>
    <property type="project" value="TreeGrafter"/>
</dbReference>
<evidence type="ECO:0000256" key="5">
    <source>
        <dbReference type="ARBA" id="ARBA00023136"/>
    </source>
</evidence>
<evidence type="ECO:0000256" key="3">
    <source>
        <dbReference type="ARBA" id="ARBA00022692"/>
    </source>
</evidence>
<evidence type="ECO:0000256" key="1">
    <source>
        <dbReference type="ARBA" id="ARBA00022475"/>
    </source>
</evidence>
<keyword evidence="4" id="KW-1133">Transmembrane helix</keyword>
<name>A0A8D5JIH2_9BACT</name>
<dbReference type="Pfam" id="PF06835">
    <property type="entry name" value="LptC"/>
    <property type="match status" value="1"/>
</dbReference>
<dbReference type="InterPro" id="IPR052363">
    <property type="entry name" value="LPS_export_LptC"/>
</dbReference>
<dbReference type="NCBIfam" id="TIGR04409">
    <property type="entry name" value="LptC_YrbK"/>
    <property type="match status" value="1"/>
</dbReference>
<sequence length="198" mass="21980">MKLHRNQVWLIPLLLILTYPLWSIPIGKFLTPRGGVPAQTVIKKTNQHNFRMESVKILQNQNGKKTAMIRAKSARTGDDTDILILETVDADIFDEDGNVTHIVSRTGKYNVKTKALTLSGDVVVNKIRDNQFLYTDLLHYNSDKRTVNCPGKTKLIGENVSIDGGSLDYDINSARYDIGGRVSVDLEGFSAPAPAPRS</sequence>
<reference evidence="6" key="1">
    <citation type="submission" date="2020-09" db="EMBL/GenBank/DDBJ databases">
        <title>Desulfogranum mesoprofundum gen. nov., sp. nov., a novel mesophilic, sulfate-reducing chemolithoautotroph isolated from a deep-sea hydrothermal vent chimney in the Suiyo Seamount.</title>
        <authorList>
            <person name="Hashimoto Y."/>
            <person name="Nakagawa S."/>
        </authorList>
    </citation>
    <scope>NUCLEOTIDE SEQUENCE</scope>
    <source>
        <strain evidence="6">KT2</strain>
    </source>
</reference>
<keyword evidence="7" id="KW-1185">Reference proteome</keyword>
<dbReference type="AlphaFoldDB" id="A0A8D5JIH2"/>
<dbReference type="RefSeq" id="WP_228855020.1">
    <property type="nucleotide sequence ID" value="NZ_AP024086.1"/>
</dbReference>
<protein>
    <recommendedName>
        <fullName evidence="8">LPS export ABC transporter periplasmic protein LptC</fullName>
    </recommendedName>
</protein>
<organism evidence="6 7">
    <name type="scientific">Desulfomarina profundi</name>
    <dbReference type="NCBI Taxonomy" id="2772557"/>
    <lineage>
        <taxon>Bacteria</taxon>
        <taxon>Pseudomonadati</taxon>
        <taxon>Thermodesulfobacteriota</taxon>
        <taxon>Desulfobulbia</taxon>
        <taxon>Desulfobulbales</taxon>
        <taxon>Desulfobulbaceae</taxon>
        <taxon>Desulfomarina</taxon>
    </lineage>
</organism>
<dbReference type="PANTHER" id="PTHR37481:SF1">
    <property type="entry name" value="LIPOPOLYSACCHARIDE EXPORT SYSTEM PROTEIN LPTC"/>
    <property type="match status" value="1"/>
</dbReference>
<evidence type="ECO:0000256" key="2">
    <source>
        <dbReference type="ARBA" id="ARBA00022519"/>
    </source>
</evidence>
<dbReference type="GO" id="GO:0030288">
    <property type="term" value="C:outer membrane-bounded periplasmic space"/>
    <property type="evidence" value="ECO:0007669"/>
    <property type="project" value="TreeGrafter"/>
</dbReference>
<dbReference type="InterPro" id="IPR010664">
    <property type="entry name" value="LipoPS_assembly_LptC-rel"/>
</dbReference>
<evidence type="ECO:0000313" key="7">
    <source>
        <dbReference type="Proteomes" id="UP000826725"/>
    </source>
</evidence>
<dbReference type="EMBL" id="AP024086">
    <property type="protein sequence ID" value="BCL62689.1"/>
    <property type="molecule type" value="Genomic_DNA"/>
</dbReference>
<dbReference type="KEGG" id="dbk:DGMP_33820"/>
<accession>A0A8D5JIH2</accession>
<dbReference type="Proteomes" id="UP000826725">
    <property type="component" value="Chromosome"/>
</dbReference>
<dbReference type="PANTHER" id="PTHR37481">
    <property type="entry name" value="LIPOPOLYSACCHARIDE EXPORT SYSTEM PROTEIN LPTC"/>
    <property type="match status" value="1"/>
</dbReference>
<dbReference type="InterPro" id="IPR026265">
    <property type="entry name" value="LptC"/>
</dbReference>